<reference evidence="4" key="1">
    <citation type="submission" date="2021-03" db="EMBL/GenBank/DDBJ databases">
        <title>Identification and antibiotic profiling of Wohlfahrtiimonas chitiniclastica, an underestimated human pathogen.</title>
        <authorList>
            <person name="Kopf A."/>
            <person name="Bunk B."/>
            <person name="Coldewey S."/>
            <person name="Gunzer F."/>
            <person name="Riedel T."/>
            <person name="Schroettner P."/>
        </authorList>
    </citation>
    <scope>NUCLEOTIDE SEQUENCE</scope>
    <source>
        <strain evidence="4">DSM 100917</strain>
    </source>
</reference>
<keyword evidence="2" id="KW-0472">Membrane</keyword>
<protein>
    <submittedName>
        <fullName evidence="4">Transglycosylase SLT domain-containing protein</fullName>
    </submittedName>
</protein>
<evidence type="ECO:0000259" key="3">
    <source>
        <dbReference type="Pfam" id="PF01464"/>
    </source>
</evidence>
<evidence type="ECO:0000256" key="2">
    <source>
        <dbReference type="SAM" id="Phobius"/>
    </source>
</evidence>
<dbReference type="EMBL" id="JAGIBU010000002">
    <property type="protein sequence ID" value="MBS7824302.1"/>
    <property type="molecule type" value="Genomic_DNA"/>
</dbReference>
<organism evidence="4 5">
    <name type="scientific">Wohlfahrtiimonas chitiniclastica</name>
    <dbReference type="NCBI Taxonomy" id="400946"/>
    <lineage>
        <taxon>Bacteria</taxon>
        <taxon>Pseudomonadati</taxon>
        <taxon>Pseudomonadota</taxon>
        <taxon>Gammaproteobacteria</taxon>
        <taxon>Cardiobacteriales</taxon>
        <taxon>Ignatzschineriaceae</taxon>
        <taxon>Wohlfahrtiimonas</taxon>
    </lineage>
</organism>
<dbReference type="Proteomes" id="UP000680020">
    <property type="component" value="Unassembled WGS sequence"/>
</dbReference>
<dbReference type="AlphaFoldDB" id="A0A162DHS3"/>
<dbReference type="SUPFAM" id="SSF53955">
    <property type="entry name" value="Lysozyme-like"/>
    <property type="match status" value="1"/>
</dbReference>
<dbReference type="InterPro" id="IPR008258">
    <property type="entry name" value="Transglycosylase_SLT_dom_1"/>
</dbReference>
<name>A0A162DHS3_9GAMM</name>
<feature type="domain" description="Transglycosylase SLT" evidence="3">
    <location>
        <begin position="134"/>
        <end position="227"/>
    </location>
</feature>
<feature type="transmembrane region" description="Helical" evidence="2">
    <location>
        <begin position="25"/>
        <end position="45"/>
    </location>
</feature>
<keyword evidence="2" id="KW-0812">Transmembrane</keyword>
<dbReference type="GeneID" id="58264391"/>
<sequence length="287" mass="33099">MDHYTSTFCTQIAPIWRMIQQHSRIVMTMVMLPLIILGYGLPYLLTINLPKSARVDVIQERPRALMQVDMSRFFGLTGALRMLHGHDLEIAHNTLDNIQYRHSLRRTKRQIMTRYLVNNYGIDEKNARILVRSAQKAAWANQLDLEFLLAIIFVESTYNPAAKSNKGAIGLMQVTPKWHLDKISQYGDVDVLYDIPTNIEIGTAILVEYLKREGNIRAALHRYNGSKDDATFKYSNRVFDKYVALKKRTYLENVRLFLNFDIVKSMDACAIGDSDLVLCQRVPETLR</sequence>
<evidence type="ECO:0000313" key="4">
    <source>
        <dbReference type="EMBL" id="MBS7824302.1"/>
    </source>
</evidence>
<evidence type="ECO:0000313" key="5">
    <source>
        <dbReference type="Proteomes" id="UP000680020"/>
    </source>
</evidence>
<dbReference type="Pfam" id="PF01464">
    <property type="entry name" value="SLT"/>
    <property type="match status" value="1"/>
</dbReference>
<dbReference type="PANTHER" id="PTHR37423">
    <property type="entry name" value="SOLUBLE LYTIC MUREIN TRANSGLYCOSYLASE-RELATED"/>
    <property type="match status" value="1"/>
</dbReference>
<dbReference type="Gene3D" id="1.10.530.10">
    <property type="match status" value="1"/>
</dbReference>
<accession>A0A162DHS3</accession>
<dbReference type="InterPro" id="IPR023346">
    <property type="entry name" value="Lysozyme-like_dom_sf"/>
</dbReference>
<gene>
    <name evidence="4" type="ORF">J7561_03680</name>
</gene>
<keyword evidence="2" id="KW-1133">Transmembrane helix</keyword>
<dbReference type="RefSeq" id="WP_008315492.1">
    <property type="nucleotide sequence ID" value="NZ_CP115969.1"/>
</dbReference>
<comment type="caution">
    <text evidence="4">The sequence shown here is derived from an EMBL/GenBank/DDBJ whole genome shotgun (WGS) entry which is preliminary data.</text>
</comment>
<evidence type="ECO:0000256" key="1">
    <source>
        <dbReference type="ARBA" id="ARBA00007734"/>
    </source>
</evidence>
<proteinExistence type="inferred from homology"/>
<dbReference type="PANTHER" id="PTHR37423:SF2">
    <property type="entry name" value="MEMBRANE-BOUND LYTIC MUREIN TRANSGLYCOSYLASE C"/>
    <property type="match status" value="1"/>
</dbReference>
<comment type="similarity">
    <text evidence="1">Belongs to the transglycosylase Slt family.</text>
</comment>